<dbReference type="PANTHER" id="PTHR43157">
    <property type="entry name" value="PHOSPHATIDYLINOSITOL-GLYCAN BIOSYNTHESIS CLASS F PROTEIN-RELATED"/>
    <property type="match status" value="1"/>
</dbReference>
<accession>A0AAD9EDC6</accession>
<dbReference type="Pfam" id="PF00106">
    <property type="entry name" value="adh_short"/>
    <property type="match status" value="1"/>
</dbReference>
<proteinExistence type="predicted"/>
<keyword evidence="1" id="KW-0560">Oxidoreductase</keyword>
<keyword evidence="3" id="KW-1185">Reference proteome</keyword>
<dbReference type="GO" id="GO:0016491">
    <property type="term" value="F:oxidoreductase activity"/>
    <property type="evidence" value="ECO:0007669"/>
    <property type="project" value="UniProtKB-KW"/>
</dbReference>
<evidence type="ECO:0000313" key="3">
    <source>
        <dbReference type="Proteomes" id="UP001243330"/>
    </source>
</evidence>
<dbReference type="EMBL" id="JAQOWY010000215">
    <property type="protein sequence ID" value="KAK1847034.1"/>
    <property type="molecule type" value="Genomic_DNA"/>
</dbReference>
<gene>
    <name evidence="2" type="ORF">CCHR01_10314</name>
</gene>
<protein>
    <submittedName>
        <fullName evidence="2">Short-chain dehydrogenase reductase family</fullName>
    </submittedName>
</protein>
<dbReference type="PRINTS" id="PR00081">
    <property type="entry name" value="GDHRDH"/>
</dbReference>
<dbReference type="InterPro" id="IPR036291">
    <property type="entry name" value="NAD(P)-bd_dom_sf"/>
</dbReference>
<dbReference type="PANTHER" id="PTHR43157:SF61">
    <property type="entry name" value="DEHYDROGENASE_REDUCTASE FAMILY PROTEIN, PUTATIVE (AFU_ORTHOLOGUE AFUA_3G01250)-RELATED"/>
    <property type="match status" value="1"/>
</dbReference>
<organism evidence="2 3">
    <name type="scientific">Colletotrichum chrysophilum</name>
    <dbReference type="NCBI Taxonomy" id="1836956"/>
    <lineage>
        <taxon>Eukaryota</taxon>
        <taxon>Fungi</taxon>
        <taxon>Dikarya</taxon>
        <taxon>Ascomycota</taxon>
        <taxon>Pezizomycotina</taxon>
        <taxon>Sordariomycetes</taxon>
        <taxon>Hypocreomycetidae</taxon>
        <taxon>Glomerellales</taxon>
        <taxon>Glomerellaceae</taxon>
        <taxon>Colletotrichum</taxon>
        <taxon>Colletotrichum gloeosporioides species complex</taxon>
    </lineage>
</organism>
<reference evidence="2" key="1">
    <citation type="submission" date="2023-01" db="EMBL/GenBank/DDBJ databases">
        <title>Colletotrichum chrysophilum M932 genome sequence.</title>
        <authorList>
            <person name="Baroncelli R."/>
        </authorList>
    </citation>
    <scope>NUCLEOTIDE SEQUENCE</scope>
    <source>
        <strain evidence="2">M932</strain>
    </source>
</reference>
<name>A0AAD9EDC6_9PEZI</name>
<comment type="caution">
    <text evidence="2">The sequence shown here is derived from an EMBL/GenBank/DDBJ whole genome shotgun (WGS) entry which is preliminary data.</text>
</comment>
<dbReference type="Gene3D" id="3.40.50.720">
    <property type="entry name" value="NAD(P)-binding Rossmann-like Domain"/>
    <property type="match status" value="1"/>
</dbReference>
<dbReference type="InterPro" id="IPR002347">
    <property type="entry name" value="SDR_fam"/>
</dbReference>
<sequence>MDTIGFVRAQRQNLPIVPTKETCAGKTFIITGSNSGIGFEAVKHLVNLGSARVIIAVRSIERGQDAKARIDASTGRPDVTEVWQLDMSSYDSIRAFAKRASSELSRLDGLVENATAALDEWTVAEGMETSITVNVIGTVMLALLLHPKLMKTAKTSDSPPHIVVVTSGLGFTQPDFLKYGDEDVFDVLNTQGKSPMEKRLNDCRYSVTKLVQILAVRQLATILPASRTGVVLNLLNPGLCNTGLAKYGRMALRLQVWMMNAAIGRTPEMGSRTILHSMFAGAESHGQYISDCQIKDHWVPEWVKNESGQKFQNMVWTQLATRLEKIEPRCTKNLVG</sequence>
<dbReference type="Proteomes" id="UP001243330">
    <property type="component" value="Unassembled WGS sequence"/>
</dbReference>
<dbReference type="SUPFAM" id="SSF51735">
    <property type="entry name" value="NAD(P)-binding Rossmann-fold domains"/>
    <property type="match status" value="1"/>
</dbReference>
<evidence type="ECO:0000313" key="2">
    <source>
        <dbReference type="EMBL" id="KAK1847034.1"/>
    </source>
</evidence>
<evidence type="ECO:0000256" key="1">
    <source>
        <dbReference type="ARBA" id="ARBA00023002"/>
    </source>
</evidence>
<dbReference type="AlphaFoldDB" id="A0AAD9EDC6"/>